<evidence type="ECO:0000256" key="1">
    <source>
        <dbReference type="SAM" id="MobiDB-lite"/>
    </source>
</evidence>
<keyword evidence="4" id="KW-1185">Reference proteome</keyword>
<gene>
    <name evidence="3" type="ORF">Scep_009150</name>
</gene>
<feature type="region of interest" description="Disordered" evidence="1">
    <location>
        <begin position="474"/>
        <end position="496"/>
    </location>
</feature>
<dbReference type="PANTHER" id="PTHR45089:SF24">
    <property type="entry name" value="DNAJ HEAT SHOCK N-TERMINAL DOMAIN-CONTAINING PROTEIN"/>
    <property type="match status" value="1"/>
</dbReference>
<dbReference type="PRINTS" id="PR00625">
    <property type="entry name" value="JDOMAIN"/>
</dbReference>
<dbReference type="EMBL" id="JBBNAG010000004">
    <property type="protein sequence ID" value="KAK9139469.1"/>
    <property type="molecule type" value="Genomic_DNA"/>
</dbReference>
<feature type="compositionally biased region" description="Pro residues" evidence="1">
    <location>
        <begin position="172"/>
        <end position="187"/>
    </location>
</feature>
<feature type="region of interest" description="Disordered" evidence="1">
    <location>
        <begin position="159"/>
        <end position="197"/>
    </location>
</feature>
<dbReference type="InterPro" id="IPR001623">
    <property type="entry name" value="DnaJ_domain"/>
</dbReference>
<proteinExistence type="predicted"/>
<evidence type="ECO:0000313" key="4">
    <source>
        <dbReference type="Proteomes" id="UP001419268"/>
    </source>
</evidence>
<organism evidence="3 4">
    <name type="scientific">Stephania cephalantha</name>
    <dbReference type="NCBI Taxonomy" id="152367"/>
    <lineage>
        <taxon>Eukaryota</taxon>
        <taxon>Viridiplantae</taxon>
        <taxon>Streptophyta</taxon>
        <taxon>Embryophyta</taxon>
        <taxon>Tracheophyta</taxon>
        <taxon>Spermatophyta</taxon>
        <taxon>Magnoliopsida</taxon>
        <taxon>Ranunculales</taxon>
        <taxon>Menispermaceae</taxon>
        <taxon>Menispermoideae</taxon>
        <taxon>Cissampelideae</taxon>
        <taxon>Stephania</taxon>
    </lineage>
</organism>
<dbReference type="PROSITE" id="PS50076">
    <property type="entry name" value="DNAJ_2"/>
    <property type="match status" value="1"/>
</dbReference>
<dbReference type="InterPro" id="IPR036869">
    <property type="entry name" value="J_dom_sf"/>
</dbReference>
<feature type="compositionally biased region" description="Basic and acidic residues" evidence="1">
    <location>
        <begin position="810"/>
        <end position="819"/>
    </location>
</feature>
<dbReference type="Proteomes" id="UP001419268">
    <property type="component" value="Unassembled WGS sequence"/>
</dbReference>
<dbReference type="SUPFAM" id="SSF46565">
    <property type="entry name" value="Chaperone J-domain"/>
    <property type="match status" value="1"/>
</dbReference>
<evidence type="ECO:0000313" key="3">
    <source>
        <dbReference type="EMBL" id="KAK9139469.1"/>
    </source>
</evidence>
<feature type="compositionally biased region" description="Basic and acidic residues" evidence="1">
    <location>
        <begin position="750"/>
        <end position="759"/>
    </location>
</feature>
<comment type="caution">
    <text evidence="3">The sequence shown here is derived from an EMBL/GenBank/DDBJ whole genome shotgun (WGS) entry which is preliminary data.</text>
</comment>
<dbReference type="SMART" id="SM00271">
    <property type="entry name" value="DnaJ"/>
    <property type="match status" value="1"/>
</dbReference>
<feature type="domain" description="J" evidence="2">
    <location>
        <begin position="68"/>
        <end position="132"/>
    </location>
</feature>
<dbReference type="AlphaFoldDB" id="A0AAP0JT66"/>
<dbReference type="PANTHER" id="PTHR45089">
    <property type="entry name" value="DNAJ HEAT SHOCK AMINO-TERMINAL DOMAIN PROTEIN-RELATED"/>
    <property type="match status" value="1"/>
</dbReference>
<dbReference type="Gene3D" id="1.10.287.110">
    <property type="entry name" value="DnaJ domain"/>
    <property type="match status" value="1"/>
</dbReference>
<feature type="compositionally biased region" description="Acidic residues" evidence="1">
    <location>
        <begin position="349"/>
        <end position="364"/>
    </location>
</feature>
<feature type="compositionally biased region" description="Polar residues" evidence="1">
    <location>
        <begin position="769"/>
        <end position="782"/>
    </location>
</feature>
<protein>
    <recommendedName>
        <fullName evidence="2">J domain-containing protein</fullName>
    </recommendedName>
</protein>
<feature type="compositionally biased region" description="Polar residues" evidence="1">
    <location>
        <begin position="269"/>
        <end position="282"/>
    </location>
</feature>
<dbReference type="Pfam" id="PF11926">
    <property type="entry name" value="DUF3444"/>
    <property type="match status" value="2"/>
</dbReference>
<evidence type="ECO:0000259" key="2">
    <source>
        <dbReference type="PROSITE" id="PS50076"/>
    </source>
</evidence>
<dbReference type="CDD" id="cd06257">
    <property type="entry name" value="DnaJ"/>
    <property type="match status" value="1"/>
</dbReference>
<feature type="region of interest" description="Disordered" evidence="1">
    <location>
        <begin position="750"/>
        <end position="827"/>
    </location>
</feature>
<feature type="compositionally biased region" description="Basic and acidic residues" evidence="1">
    <location>
        <begin position="474"/>
        <end position="484"/>
    </location>
</feature>
<accession>A0AAP0JT66</accession>
<feature type="region of interest" description="Disordered" evidence="1">
    <location>
        <begin position="266"/>
        <end position="459"/>
    </location>
</feature>
<reference evidence="3 4" key="1">
    <citation type="submission" date="2024-01" db="EMBL/GenBank/DDBJ databases">
        <title>Genome assemblies of Stephania.</title>
        <authorList>
            <person name="Yang L."/>
        </authorList>
    </citation>
    <scope>NUCLEOTIDE SEQUENCE [LARGE SCALE GENOMIC DNA]</scope>
    <source>
        <strain evidence="3">JXDWG</strain>
        <tissue evidence="3">Leaf</tissue>
    </source>
</reference>
<name>A0AAP0JT66_9MAGN</name>
<dbReference type="Pfam" id="PF00226">
    <property type="entry name" value="DnaJ"/>
    <property type="match status" value="1"/>
</dbReference>
<sequence>MMDCNKEEATRAKGLAEKKMLGKDFLGAKKVAIRAQQLYPELDNISQMLAVCDVHCSAEKKVLGVEMNWYAILQIEQTADEALIKKQYRKLALLLHPDKNKFTGAEAAFKLIGEAQRVLSDPSKRSAFDMKYRAFARTALSRPLQQPSRNAYVSPQFTTMNPHQRQQQQQQQPPPPPQQPKPQPPPQQQQKEPMHPNGRQTFWTVCPFCNIRYQYYNDVMNRALRCQSCFKTFFAYDLDGQSVPPSSTQSQFTQEKVVFNRVGRENAPQAKTGNSSSSTGFQENAKVTEPYKKPDGVSVGGGSKTSRDGGVHASWGNGKDRNDVPKFQTGKSTKSRKRGRNQEVSSESIDTEDSSESEDYENLDEVGPSARQDSGVNGERSTRRSSRQKQQVSYNENMSDDDDFVRPLKRKKDSGLSGLGEDLKRVPVNEETCGTNSFDGDNIPTVSMDEKEGRKRKGTIRPEEKLPNVKEKIEKHEQKGKAVVDDESEAPEFIKSESEESVPKVFEVPDPDFYVFDDDRKEECFQPEQIWAIYDTIDGMPRFYALIKKVFSSSEFKVRIMWLEADPERAEQIDWFEKDLPIACGRYKYGKSVVTEDLGMFAHLTPLKVVPKAKFYEIYPVKGEIWAIFKNWHINWRFNPDDHKNYEFEYVEVLSDYSDDESSISVEYLVKIKGFVSLFRRKKKGSFQIPITELLRFSHRIPFYRTTGSEREGIMEGYFELDPASLPEGFINCADAEDLKNNVEIIDGKTKNSCHESSDNGKPNLPDKCTNSVEEINSSKNNAKSRRGSLRKSAGVRIADGQEESATDSKGCDRPEPMRSTRRGVSAQTRAACVTEDLRPSRTCKIPDSIFNDFEVDRSAHRFETGQIWALFSDLDGLPKCYASISKVVKAPKLVLHVNRLESCPLPKTTIQWFAKDMPISCGKFRTASSRVFNGADSFSHLVPANPAGNYKFGIYPGKGEVWALYKNFDSEWTCSDLKSCEYEMAEVLEESDTGLKVLMLVLVDSYETIFRPKKEGRSAVTIVVPRTDLLRFSHRVPAFRLRDELDGSLKGCWELDPKAIPASTFRPSR</sequence>
<dbReference type="InterPro" id="IPR024593">
    <property type="entry name" value="DUF3444"/>
</dbReference>